<dbReference type="GO" id="GO:0007219">
    <property type="term" value="P:Notch signaling pathway"/>
    <property type="evidence" value="ECO:0007669"/>
    <property type="project" value="UniProtKB-KW"/>
</dbReference>
<dbReference type="Pfam" id="PF10250">
    <property type="entry name" value="O-FucT"/>
    <property type="match status" value="1"/>
</dbReference>
<keyword evidence="9" id="KW-0914">Notch signaling pathway</keyword>
<keyword evidence="17" id="KW-0732">Signal</keyword>
<feature type="signal peptide" evidence="17">
    <location>
        <begin position="1"/>
        <end position="20"/>
    </location>
</feature>
<evidence type="ECO:0000256" key="16">
    <source>
        <dbReference type="ARBA" id="ARBA00048647"/>
    </source>
</evidence>
<keyword evidence="6" id="KW-0328">Glycosyltransferase</keyword>
<dbReference type="OrthoDB" id="10050276at2759"/>
<dbReference type="InterPro" id="IPR019378">
    <property type="entry name" value="GDP-Fuc_O-FucTrfase"/>
</dbReference>
<evidence type="ECO:0000313" key="18">
    <source>
        <dbReference type="EMBL" id="CAB0035734.1"/>
    </source>
</evidence>
<organism evidence="18 19">
    <name type="scientific">Trichogramma brassicae</name>
    <dbReference type="NCBI Taxonomy" id="86971"/>
    <lineage>
        <taxon>Eukaryota</taxon>
        <taxon>Metazoa</taxon>
        <taxon>Ecdysozoa</taxon>
        <taxon>Arthropoda</taxon>
        <taxon>Hexapoda</taxon>
        <taxon>Insecta</taxon>
        <taxon>Pterygota</taxon>
        <taxon>Neoptera</taxon>
        <taxon>Endopterygota</taxon>
        <taxon>Hymenoptera</taxon>
        <taxon>Apocrita</taxon>
        <taxon>Proctotrupomorpha</taxon>
        <taxon>Chalcidoidea</taxon>
        <taxon>Trichogrammatidae</taxon>
        <taxon>Trichogramma</taxon>
    </lineage>
</organism>
<dbReference type="GO" id="GO:0046922">
    <property type="term" value="F:peptide-O-fucosyltransferase activity"/>
    <property type="evidence" value="ECO:0007669"/>
    <property type="project" value="UniProtKB-EC"/>
</dbReference>
<evidence type="ECO:0000256" key="11">
    <source>
        <dbReference type="ARBA" id="ARBA00023180"/>
    </source>
</evidence>
<keyword evidence="11" id="KW-0325">Glycoprotein</keyword>
<evidence type="ECO:0000256" key="14">
    <source>
        <dbReference type="ARBA" id="ARBA00033080"/>
    </source>
</evidence>
<dbReference type="EC" id="2.4.1.221" evidence="4"/>
<dbReference type="Gene3D" id="3.40.50.11350">
    <property type="match status" value="1"/>
</dbReference>
<evidence type="ECO:0000256" key="10">
    <source>
        <dbReference type="ARBA" id="ARBA00023157"/>
    </source>
</evidence>
<dbReference type="InterPro" id="IPR039922">
    <property type="entry name" value="POFUT1"/>
</dbReference>
<evidence type="ECO:0000256" key="17">
    <source>
        <dbReference type="SAM" id="SignalP"/>
    </source>
</evidence>
<keyword evidence="13" id="KW-0119">Carbohydrate metabolism</keyword>
<evidence type="ECO:0000256" key="15">
    <source>
        <dbReference type="ARBA" id="ARBA00047273"/>
    </source>
</evidence>
<evidence type="ECO:0000313" key="19">
    <source>
        <dbReference type="Proteomes" id="UP000479190"/>
    </source>
</evidence>
<comment type="pathway">
    <text evidence="2">Protein modification; protein glycosylation.</text>
</comment>
<evidence type="ECO:0000256" key="5">
    <source>
        <dbReference type="ARBA" id="ARBA00021745"/>
    </source>
</evidence>
<evidence type="ECO:0000256" key="2">
    <source>
        <dbReference type="ARBA" id="ARBA00004922"/>
    </source>
</evidence>
<evidence type="ECO:0000256" key="3">
    <source>
        <dbReference type="ARBA" id="ARBA00010626"/>
    </source>
</evidence>
<dbReference type="AlphaFoldDB" id="A0A6H5IGK3"/>
<evidence type="ECO:0000256" key="9">
    <source>
        <dbReference type="ARBA" id="ARBA00022976"/>
    </source>
</evidence>
<evidence type="ECO:0000256" key="12">
    <source>
        <dbReference type="ARBA" id="ARBA00023253"/>
    </source>
</evidence>
<reference evidence="18 19" key="1">
    <citation type="submission" date="2020-02" db="EMBL/GenBank/DDBJ databases">
        <authorList>
            <person name="Ferguson B K."/>
        </authorList>
    </citation>
    <scope>NUCLEOTIDE SEQUENCE [LARGE SCALE GENOMIC DNA]</scope>
</reference>
<name>A0A6H5IGK3_9HYME</name>
<dbReference type="GO" id="GO:0006004">
    <property type="term" value="P:fucose metabolic process"/>
    <property type="evidence" value="ECO:0007669"/>
    <property type="project" value="UniProtKB-KW"/>
</dbReference>
<evidence type="ECO:0000256" key="13">
    <source>
        <dbReference type="ARBA" id="ARBA00023277"/>
    </source>
</evidence>
<gene>
    <name evidence="18" type="ORF">TBRA_LOCUS7620</name>
</gene>
<keyword evidence="12" id="KW-0294">Fucose metabolism</keyword>
<evidence type="ECO:0000256" key="8">
    <source>
        <dbReference type="ARBA" id="ARBA00022824"/>
    </source>
</evidence>
<accession>A0A6H5IGK3</accession>
<proteinExistence type="inferred from homology"/>
<dbReference type="CDD" id="cd11302">
    <property type="entry name" value="O-FucT-1"/>
    <property type="match status" value="1"/>
</dbReference>
<comment type="catalytic activity">
    <reaction evidence="15">
        <text>L-threonyl-[protein] + GDP-beta-L-fucose = 3-O-(alpha-L-fucosyl)-L-threonyl-[protein] + GDP + H(+)</text>
        <dbReference type="Rhea" id="RHEA:70491"/>
        <dbReference type="Rhea" id="RHEA-COMP:11060"/>
        <dbReference type="Rhea" id="RHEA-COMP:17915"/>
        <dbReference type="ChEBI" id="CHEBI:15378"/>
        <dbReference type="ChEBI" id="CHEBI:30013"/>
        <dbReference type="ChEBI" id="CHEBI:57273"/>
        <dbReference type="ChEBI" id="CHEBI:58189"/>
        <dbReference type="ChEBI" id="CHEBI:189631"/>
        <dbReference type="EC" id="2.4.1.221"/>
    </reaction>
    <physiologicalReaction direction="left-to-right" evidence="15">
        <dbReference type="Rhea" id="RHEA:70492"/>
    </physiologicalReaction>
</comment>
<sequence>MEYKLFVLSGLFLIICGVNSESNFDNDLNGYIAFCPCMGRFGNQVDQFLGVLGFAKALNRTLILPPWVEYRTGEVKSLQVPFDTYFNVSEVTKAHRVILMEDFMKHLAPIHWPPHERTAFCYNPRGGNNSCNAKDGNPFGPFWDTFDVDFVESEFYNPLNFDVYHNSMDYLWRKKYTSAKWPVLAFTGAPASFPVQLENKNYQKYLVWNDQMLSSAKQFIKSKLPPGAFIGIHLRNGIDWTRACEFISTTPNLFAAPQCLGYRNEKGKATHAMCLPPYDLIVRQIKRVIRNGVGIKSVFVASDNDYMIPELSKALERLEVKVFKQEGGSPHLDLAILGRSNYFIGNCISSFSAFVAREREVKGYPTFFWGFPPEKPLTKSKHEEL</sequence>
<dbReference type="EMBL" id="CADCXV010000797">
    <property type="protein sequence ID" value="CAB0035734.1"/>
    <property type="molecule type" value="Genomic_DNA"/>
</dbReference>
<keyword evidence="8" id="KW-0256">Endoplasmic reticulum</keyword>
<dbReference type="UniPathway" id="UPA00378"/>
<dbReference type="Gene3D" id="3.40.50.11340">
    <property type="match status" value="1"/>
</dbReference>
<evidence type="ECO:0000256" key="1">
    <source>
        <dbReference type="ARBA" id="ARBA00004240"/>
    </source>
</evidence>
<keyword evidence="10" id="KW-1015">Disulfide bond</keyword>
<comment type="subcellular location">
    <subcellularLocation>
        <location evidence="1">Endoplasmic reticulum</location>
    </subcellularLocation>
</comment>
<comment type="similarity">
    <text evidence="3">Belongs to the glycosyltransferase 65 family.</text>
</comment>
<comment type="catalytic activity">
    <reaction evidence="16">
        <text>L-seryl-[protein] + GDP-beta-L-fucose = 3-O-(alpha-L-fucosyl)-L-seryl-[protein] + GDP + H(+)</text>
        <dbReference type="Rhea" id="RHEA:63644"/>
        <dbReference type="Rhea" id="RHEA-COMP:9863"/>
        <dbReference type="Rhea" id="RHEA-COMP:17914"/>
        <dbReference type="ChEBI" id="CHEBI:15378"/>
        <dbReference type="ChEBI" id="CHEBI:29999"/>
        <dbReference type="ChEBI" id="CHEBI:57273"/>
        <dbReference type="ChEBI" id="CHEBI:58189"/>
        <dbReference type="ChEBI" id="CHEBI:189632"/>
        <dbReference type="EC" id="2.4.1.221"/>
    </reaction>
    <physiologicalReaction direction="left-to-right" evidence="16">
        <dbReference type="Rhea" id="RHEA:63645"/>
    </physiologicalReaction>
</comment>
<dbReference type="GO" id="GO:0005783">
    <property type="term" value="C:endoplasmic reticulum"/>
    <property type="evidence" value="ECO:0007669"/>
    <property type="project" value="UniProtKB-SubCell"/>
</dbReference>
<feature type="chain" id="PRO_5026072588" description="GDP-fucose protein O-fucosyltransferase 1" evidence="17">
    <location>
        <begin position="21"/>
        <end position="385"/>
    </location>
</feature>
<evidence type="ECO:0000256" key="4">
    <source>
        <dbReference type="ARBA" id="ARBA00012196"/>
    </source>
</evidence>
<dbReference type="Proteomes" id="UP000479190">
    <property type="component" value="Unassembled WGS sequence"/>
</dbReference>
<keyword evidence="7" id="KW-0808">Transferase</keyword>
<evidence type="ECO:0000256" key="7">
    <source>
        <dbReference type="ARBA" id="ARBA00022679"/>
    </source>
</evidence>
<dbReference type="PANTHER" id="PTHR21420">
    <property type="entry name" value="GDP-FUCOSE PROTEIN O-FUCOSYLTRANSFERASE 1"/>
    <property type="match status" value="1"/>
</dbReference>
<dbReference type="PANTHER" id="PTHR21420:SF10">
    <property type="entry name" value="GDP-FUCOSE PROTEIN O-FUCOSYLTRANSFERASE 1"/>
    <property type="match status" value="1"/>
</dbReference>
<keyword evidence="19" id="KW-1185">Reference proteome</keyword>
<evidence type="ECO:0000256" key="6">
    <source>
        <dbReference type="ARBA" id="ARBA00022676"/>
    </source>
</evidence>
<protein>
    <recommendedName>
        <fullName evidence="5">GDP-fucose protein O-fucosyltransferase 1</fullName>
        <ecNumber evidence="4">2.4.1.221</ecNumber>
    </recommendedName>
    <alternativeName>
        <fullName evidence="14">Peptide-O-fucosyltransferase 1</fullName>
    </alternativeName>
</protein>